<evidence type="ECO:0000259" key="2">
    <source>
        <dbReference type="SMART" id="SM00062"/>
    </source>
</evidence>
<evidence type="ECO:0000313" key="3">
    <source>
        <dbReference type="EMBL" id="MZQ89698.1"/>
    </source>
</evidence>
<dbReference type="Pfam" id="PF00497">
    <property type="entry name" value="SBP_bac_3"/>
    <property type="match status" value="1"/>
</dbReference>
<dbReference type="InterPro" id="IPR001638">
    <property type="entry name" value="Solute-binding_3/MltF_N"/>
</dbReference>
<keyword evidence="1" id="KW-0732">Signal</keyword>
<protein>
    <submittedName>
        <fullName evidence="3">Transporter substrate-binding domain-containing protein</fullName>
    </submittedName>
</protein>
<proteinExistence type="predicted"/>
<reference evidence="3 4" key="1">
    <citation type="submission" date="2020-01" db="EMBL/GenBank/DDBJ databases">
        <title>Frigidibacter albus SP32T (=CGMCC 1.13995T).</title>
        <authorList>
            <person name="Liao X."/>
        </authorList>
    </citation>
    <scope>NUCLEOTIDE SEQUENCE [LARGE SCALE GENOMIC DNA]</scope>
    <source>
        <strain evidence="3 4">SP32</strain>
    </source>
</reference>
<dbReference type="OrthoDB" id="9768183at2"/>
<sequence length="236" mass="25205">MKFAYLIEPPFNDRDASGAVLGHDVEIARHVFAELGAPFEPVEAEFAQLLPGLAEGHWQMTTGLFATPERGRIAAFTHPIWALPDGLLVRAGNPLGLAGYRSVAAHGSAVLAVIQDQLQHRSAVAFGMPDARLRIFETYSEAAEAVRDGRADGYASVARAHAGFLAQRPGLGLESVDVPHAEKPPAFGAFAVALDDRELLGRVNAVLAGFLGSVEHRDVAGRYGFSDGEVDLVTRE</sequence>
<dbReference type="Gene3D" id="3.40.190.10">
    <property type="entry name" value="Periplasmic binding protein-like II"/>
    <property type="match status" value="2"/>
</dbReference>
<evidence type="ECO:0000313" key="4">
    <source>
        <dbReference type="Proteomes" id="UP000477083"/>
    </source>
</evidence>
<dbReference type="SMART" id="SM00062">
    <property type="entry name" value="PBPb"/>
    <property type="match status" value="1"/>
</dbReference>
<dbReference type="AlphaFoldDB" id="A0A6L8VH17"/>
<gene>
    <name evidence="3" type="ORF">GS660_11405</name>
</gene>
<dbReference type="SUPFAM" id="SSF53850">
    <property type="entry name" value="Periplasmic binding protein-like II"/>
    <property type="match status" value="1"/>
</dbReference>
<dbReference type="EMBL" id="WWNR01000006">
    <property type="protein sequence ID" value="MZQ89698.1"/>
    <property type="molecule type" value="Genomic_DNA"/>
</dbReference>
<dbReference type="PANTHER" id="PTHR35936">
    <property type="entry name" value="MEMBRANE-BOUND LYTIC MUREIN TRANSGLYCOSYLASE F"/>
    <property type="match status" value="1"/>
</dbReference>
<dbReference type="PANTHER" id="PTHR35936:SF19">
    <property type="entry name" value="AMINO-ACID-BINDING PROTEIN YXEM-RELATED"/>
    <property type="match status" value="1"/>
</dbReference>
<accession>A0A6L8VH17</accession>
<dbReference type="RefSeq" id="WP_161346525.1">
    <property type="nucleotide sequence ID" value="NZ_BMGW01000006.1"/>
</dbReference>
<evidence type="ECO:0000256" key="1">
    <source>
        <dbReference type="ARBA" id="ARBA00022729"/>
    </source>
</evidence>
<dbReference type="Proteomes" id="UP000477083">
    <property type="component" value="Unassembled WGS sequence"/>
</dbReference>
<organism evidence="3 4">
    <name type="scientific">Frigidibacter albus</name>
    <dbReference type="NCBI Taxonomy" id="1465486"/>
    <lineage>
        <taxon>Bacteria</taxon>
        <taxon>Pseudomonadati</taxon>
        <taxon>Pseudomonadota</taxon>
        <taxon>Alphaproteobacteria</taxon>
        <taxon>Rhodobacterales</taxon>
        <taxon>Paracoccaceae</taxon>
        <taxon>Frigidibacter</taxon>
    </lineage>
</organism>
<comment type="caution">
    <text evidence="3">The sequence shown here is derived from an EMBL/GenBank/DDBJ whole genome shotgun (WGS) entry which is preliminary data.</text>
</comment>
<keyword evidence="4" id="KW-1185">Reference proteome</keyword>
<feature type="domain" description="Solute-binding protein family 3/N-terminal" evidence="2">
    <location>
        <begin position="2"/>
        <end position="227"/>
    </location>
</feature>
<name>A0A6L8VH17_9RHOB</name>